<feature type="chain" id="PRO_5029851261" evidence="1">
    <location>
        <begin position="28"/>
        <end position="178"/>
    </location>
</feature>
<sequence length="178" mass="18820">MKHMGVGWKQLSASAGCLWTLPVAILGSLMEGPFGSQSPLPPVTAGPCRCKQGPPVLWLAWGWACTACLSGGLCVHWEPFQSLGPGTAGCPDQVFTEEGPKQGVIKWKTTVVSLMSLPGSSLQGRGQLHAPGPPRSFPALVVACEHLDQTSPGAVMLCKSIFIVIMKIMLKTLCGPYH</sequence>
<comment type="caution">
    <text evidence="2">The sequence shown here is derived from an EMBL/GenBank/DDBJ whole genome shotgun (WGS) entry which is preliminary data.</text>
</comment>
<dbReference type="EMBL" id="JACAGB010000003">
    <property type="protein sequence ID" value="KAF6374350.1"/>
    <property type="molecule type" value="Genomic_DNA"/>
</dbReference>
<name>A0A7J7ZKV6_PIPKU</name>
<protein>
    <submittedName>
        <fullName evidence="2">Uncharacterized protein</fullName>
    </submittedName>
</protein>
<evidence type="ECO:0000256" key="1">
    <source>
        <dbReference type="SAM" id="SignalP"/>
    </source>
</evidence>
<dbReference type="Proteomes" id="UP000558488">
    <property type="component" value="Unassembled WGS sequence"/>
</dbReference>
<proteinExistence type="predicted"/>
<dbReference type="AlphaFoldDB" id="A0A7J7ZKV6"/>
<accession>A0A7J7ZKV6</accession>
<evidence type="ECO:0000313" key="3">
    <source>
        <dbReference type="Proteomes" id="UP000558488"/>
    </source>
</evidence>
<organism evidence="2 3">
    <name type="scientific">Pipistrellus kuhlii</name>
    <name type="common">Kuhl's pipistrelle</name>
    <dbReference type="NCBI Taxonomy" id="59472"/>
    <lineage>
        <taxon>Eukaryota</taxon>
        <taxon>Metazoa</taxon>
        <taxon>Chordata</taxon>
        <taxon>Craniata</taxon>
        <taxon>Vertebrata</taxon>
        <taxon>Euteleostomi</taxon>
        <taxon>Mammalia</taxon>
        <taxon>Eutheria</taxon>
        <taxon>Laurasiatheria</taxon>
        <taxon>Chiroptera</taxon>
        <taxon>Yangochiroptera</taxon>
        <taxon>Vespertilionidae</taxon>
        <taxon>Pipistrellus</taxon>
    </lineage>
</organism>
<keyword evidence="3" id="KW-1185">Reference proteome</keyword>
<keyword evidence="1" id="KW-0732">Signal</keyword>
<gene>
    <name evidence="2" type="ORF">mPipKuh1_009569</name>
</gene>
<feature type="signal peptide" evidence="1">
    <location>
        <begin position="1"/>
        <end position="27"/>
    </location>
</feature>
<evidence type="ECO:0000313" key="2">
    <source>
        <dbReference type="EMBL" id="KAF6374350.1"/>
    </source>
</evidence>
<reference evidence="2 3" key="1">
    <citation type="journal article" date="2020" name="Nature">
        <title>Six reference-quality genomes reveal evolution of bat adaptations.</title>
        <authorList>
            <person name="Jebb D."/>
            <person name="Huang Z."/>
            <person name="Pippel M."/>
            <person name="Hughes G.M."/>
            <person name="Lavrichenko K."/>
            <person name="Devanna P."/>
            <person name="Winkler S."/>
            <person name="Jermiin L.S."/>
            <person name="Skirmuntt E.C."/>
            <person name="Katzourakis A."/>
            <person name="Burkitt-Gray L."/>
            <person name="Ray D.A."/>
            <person name="Sullivan K.A.M."/>
            <person name="Roscito J.G."/>
            <person name="Kirilenko B.M."/>
            <person name="Davalos L.M."/>
            <person name="Corthals A.P."/>
            <person name="Power M.L."/>
            <person name="Jones G."/>
            <person name="Ransome R.D."/>
            <person name="Dechmann D.K.N."/>
            <person name="Locatelli A.G."/>
            <person name="Puechmaille S.J."/>
            <person name="Fedrigo O."/>
            <person name="Jarvis E.D."/>
            <person name="Hiller M."/>
            <person name="Vernes S.C."/>
            <person name="Myers E.W."/>
            <person name="Teeling E.C."/>
        </authorList>
    </citation>
    <scope>NUCLEOTIDE SEQUENCE [LARGE SCALE GENOMIC DNA]</scope>
    <source>
        <strain evidence="2">MPipKuh1</strain>
        <tissue evidence="2">Flight muscle</tissue>
    </source>
</reference>